<dbReference type="Pfam" id="PF00078">
    <property type="entry name" value="RVT_1"/>
    <property type="match status" value="1"/>
</dbReference>
<dbReference type="GO" id="GO:0046872">
    <property type="term" value="F:metal ion binding"/>
    <property type="evidence" value="ECO:0007669"/>
    <property type="project" value="UniProtKB-KW"/>
</dbReference>
<feature type="compositionally biased region" description="Basic and acidic residues" evidence="10">
    <location>
        <begin position="13"/>
        <end position="23"/>
    </location>
</feature>
<evidence type="ECO:0000256" key="8">
    <source>
        <dbReference type="ARBA" id="ARBA00034120"/>
    </source>
</evidence>
<reference evidence="13 14" key="1">
    <citation type="submission" date="2017-07" db="EMBL/GenBank/DDBJ databases">
        <title>Draft genome of Ochrobactrum lupini type strain LUP21.</title>
        <authorList>
            <person name="Krzyzanowska D.M."/>
            <person name="Jafra S."/>
        </authorList>
    </citation>
    <scope>NUCLEOTIDE SEQUENCE [LARGE SCALE GENOMIC DNA]</scope>
    <source>
        <strain evidence="13 14">LUP21</strain>
    </source>
</reference>
<feature type="region of interest" description="Disordered" evidence="10">
    <location>
        <begin position="1"/>
        <end position="23"/>
    </location>
</feature>
<dbReference type="Proteomes" id="UP000435957">
    <property type="component" value="Unassembled WGS sequence"/>
</dbReference>
<dbReference type="InterPro" id="IPR000477">
    <property type="entry name" value="RT_dom"/>
</dbReference>
<dbReference type="SUPFAM" id="SSF56672">
    <property type="entry name" value="DNA/RNA polymerases"/>
    <property type="match status" value="1"/>
</dbReference>
<keyword evidence="5" id="KW-0460">Magnesium</keyword>
<keyword evidence="7" id="KW-0051">Antiviral defense</keyword>
<evidence type="ECO:0000256" key="5">
    <source>
        <dbReference type="ARBA" id="ARBA00022842"/>
    </source>
</evidence>
<dbReference type="GO" id="GO:0003723">
    <property type="term" value="F:RNA binding"/>
    <property type="evidence" value="ECO:0007669"/>
    <property type="project" value="InterPro"/>
</dbReference>
<dbReference type="InterPro" id="IPR000123">
    <property type="entry name" value="Reverse_transcriptase_msDNA"/>
</dbReference>
<evidence type="ECO:0000256" key="10">
    <source>
        <dbReference type="SAM" id="MobiDB-lite"/>
    </source>
</evidence>
<evidence type="ECO:0000313" key="12">
    <source>
        <dbReference type="EMBL" id="KAB2698089.1"/>
    </source>
</evidence>
<dbReference type="InterPro" id="IPR030931">
    <property type="entry name" value="Group_II_RT_mat"/>
</dbReference>
<accession>A0A256H107</accession>
<dbReference type="CDD" id="cd01651">
    <property type="entry name" value="RT_G2_intron"/>
    <property type="match status" value="1"/>
</dbReference>
<dbReference type="AlphaFoldDB" id="A0A256H107"/>
<evidence type="ECO:0000256" key="4">
    <source>
        <dbReference type="ARBA" id="ARBA00022723"/>
    </source>
</evidence>
<dbReference type="PANTHER" id="PTHR34047">
    <property type="entry name" value="NUCLEAR INTRON MATURASE 1, MITOCHONDRIAL-RELATED"/>
    <property type="match status" value="1"/>
</dbReference>
<evidence type="ECO:0000256" key="2">
    <source>
        <dbReference type="ARBA" id="ARBA00022679"/>
    </source>
</evidence>
<dbReference type="InterPro" id="IPR043502">
    <property type="entry name" value="DNA/RNA_pol_sf"/>
</dbReference>
<evidence type="ECO:0000256" key="3">
    <source>
        <dbReference type="ARBA" id="ARBA00022695"/>
    </source>
</evidence>
<evidence type="ECO:0000313" key="13">
    <source>
        <dbReference type="EMBL" id="OYR32736.1"/>
    </source>
</evidence>
<comment type="caution">
    <text evidence="13">The sequence shown here is derived from an EMBL/GenBank/DDBJ whole genome shotgun (WGS) entry which is preliminary data.</text>
</comment>
<evidence type="ECO:0000259" key="11">
    <source>
        <dbReference type="PROSITE" id="PS50878"/>
    </source>
</evidence>
<proteinExistence type="inferred from homology"/>
<comment type="catalytic activity">
    <reaction evidence="9">
        <text>DNA(n) + a 2'-deoxyribonucleoside 5'-triphosphate = DNA(n+1) + diphosphate</text>
        <dbReference type="Rhea" id="RHEA:22508"/>
        <dbReference type="Rhea" id="RHEA-COMP:17339"/>
        <dbReference type="Rhea" id="RHEA-COMP:17340"/>
        <dbReference type="ChEBI" id="CHEBI:33019"/>
        <dbReference type="ChEBI" id="CHEBI:61560"/>
        <dbReference type="ChEBI" id="CHEBI:173112"/>
        <dbReference type="EC" id="2.7.7.49"/>
    </reaction>
</comment>
<dbReference type="InterPro" id="IPR051083">
    <property type="entry name" value="GrpII_Intron_Splice-Mob/Def"/>
</dbReference>
<protein>
    <recommendedName>
        <fullName evidence="1">RNA-directed DNA polymerase</fullName>
        <ecNumber evidence="1">2.7.7.49</ecNumber>
    </recommendedName>
</protein>
<dbReference type="PRINTS" id="PR00866">
    <property type="entry name" value="RNADNAPOLMS"/>
</dbReference>
<dbReference type="EMBL" id="WBWF01000046">
    <property type="protein sequence ID" value="KAB2698089.1"/>
    <property type="molecule type" value="Genomic_DNA"/>
</dbReference>
<dbReference type="Pfam" id="PF08388">
    <property type="entry name" value="GIIM"/>
    <property type="match status" value="1"/>
</dbReference>
<reference evidence="12 15" key="2">
    <citation type="submission" date="2019-09" db="EMBL/GenBank/DDBJ databases">
        <title>Taxonomic organization of the family Brucellaceae based on a phylogenomic approach.</title>
        <authorList>
            <person name="Leclercq S."/>
            <person name="Cloeckaert A."/>
            <person name="Zygmunt M.S."/>
        </authorList>
    </citation>
    <scope>NUCLEOTIDE SEQUENCE [LARGE SCALE GENOMIC DNA]</scope>
    <source>
        <strain evidence="12 15">LUP23</strain>
    </source>
</reference>
<name>A0A256H107_9HYPH</name>
<dbReference type="RefSeq" id="WP_011982869.1">
    <property type="nucleotide sequence ID" value="NZ_JBHEEP010000057.1"/>
</dbReference>
<dbReference type="GO" id="GO:0003964">
    <property type="term" value="F:RNA-directed DNA polymerase activity"/>
    <property type="evidence" value="ECO:0007669"/>
    <property type="project" value="UniProtKB-KW"/>
</dbReference>
<dbReference type="NCBIfam" id="TIGR04416">
    <property type="entry name" value="group_II_RT_mat"/>
    <property type="match status" value="1"/>
</dbReference>
<dbReference type="Proteomes" id="UP000216363">
    <property type="component" value="Unassembled WGS sequence"/>
</dbReference>
<dbReference type="PANTHER" id="PTHR34047:SF8">
    <property type="entry name" value="PROTEIN YKFC"/>
    <property type="match status" value="1"/>
</dbReference>
<feature type="domain" description="Reverse transcriptase" evidence="11">
    <location>
        <begin position="94"/>
        <end position="320"/>
    </location>
</feature>
<organism evidence="13 14">
    <name type="scientific">Brucella lupini</name>
    <dbReference type="NCBI Taxonomy" id="255457"/>
    <lineage>
        <taxon>Bacteria</taxon>
        <taxon>Pseudomonadati</taxon>
        <taxon>Pseudomonadota</taxon>
        <taxon>Alphaproteobacteria</taxon>
        <taxon>Hyphomicrobiales</taxon>
        <taxon>Brucellaceae</taxon>
        <taxon>Brucella/Ochrobactrum group</taxon>
        <taxon>Brucella</taxon>
    </lineage>
</organism>
<dbReference type="InterPro" id="IPR013597">
    <property type="entry name" value="Mat_intron_G2"/>
</dbReference>
<dbReference type="PROSITE" id="PS50878">
    <property type="entry name" value="RT_POL"/>
    <property type="match status" value="1"/>
</dbReference>
<keyword evidence="2 12" id="KW-0808">Transferase</keyword>
<evidence type="ECO:0000313" key="15">
    <source>
        <dbReference type="Proteomes" id="UP000435957"/>
    </source>
</evidence>
<sequence>MTTADADNGAETPHAHAEGSGRKLREDALGASNVTAGSSNSQPKDAMQLMEMIVSRDNMIAALHRVVSNKGAAGIDKMSVGDLKQHLVSHWPRIREDLLAGRYEPAPVRGVEIPKPGGGKRLLGIPTVLDRLIQQAIHQVLMPIFDPGFSNSSFGFRPERSAHDAILAARSYVADGYRVVVDLDLEKFFDRVNHDVLMARVARKVYDKRVLRLIRRYLQAGLMMGGMTTMRSEGTPQGGPLSPLLSNVLLDDLDKELEQRGHRFCRYADDCNIYVRSIRAGQRVMASLTAFLGRRLKLKVNATKSAVDHPWNRVFLGYTMTFHRMPRLKVAVQSVKRLRGKLKAQFRAGRGRAIDATIKDLAPILRGWTAYFKLADVKGTFEEMDGWVHRKLRATLWRQWTKPAARARNLMQRGIKKERAWISASNGRGPWWNARTSHMHEALPNAYFTKIGLISFLKEHRRLYYAS</sequence>
<keyword evidence="3 12" id="KW-0548">Nucleotidyltransferase</keyword>
<keyword evidence="6 12" id="KW-0695">RNA-directed DNA polymerase</keyword>
<evidence type="ECO:0000256" key="9">
    <source>
        <dbReference type="ARBA" id="ARBA00048173"/>
    </source>
</evidence>
<evidence type="ECO:0000256" key="7">
    <source>
        <dbReference type="ARBA" id="ARBA00023118"/>
    </source>
</evidence>
<dbReference type="EC" id="2.7.7.49" evidence="1"/>
<evidence type="ECO:0000256" key="6">
    <source>
        <dbReference type="ARBA" id="ARBA00022918"/>
    </source>
</evidence>
<comment type="similarity">
    <text evidence="8">Belongs to the bacterial reverse transcriptase family.</text>
</comment>
<keyword evidence="4" id="KW-0479">Metal-binding</keyword>
<dbReference type="GO" id="GO:0051607">
    <property type="term" value="P:defense response to virus"/>
    <property type="evidence" value="ECO:0007669"/>
    <property type="project" value="UniProtKB-KW"/>
</dbReference>
<keyword evidence="15" id="KW-1185">Reference proteome</keyword>
<evidence type="ECO:0000256" key="1">
    <source>
        <dbReference type="ARBA" id="ARBA00012493"/>
    </source>
</evidence>
<dbReference type="EMBL" id="NNRN01000018">
    <property type="protein sequence ID" value="OYR32736.1"/>
    <property type="molecule type" value="Genomic_DNA"/>
</dbReference>
<gene>
    <name evidence="12" type="primary">ltrA</name>
    <name evidence="13" type="ORF">CES86_5557</name>
    <name evidence="12" type="ORF">F9L03_26255</name>
</gene>
<evidence type="ECO:0000313" key="14">
    <source>
        <dbReference type="Proteomes" id="UP000216363"/>
    </source>
</evidence>